<geneLocation type="plasmid" evidence="1 2">
    <name>pdjl-6-5</name>
</geneLocation>
<name>A0AB38RNT4_RHOSG</name>
<protein>
    <submittedName>
        <fullName evidence="1">Uncharacterized protein</fullName>
    </submittedName>
</protein>
<dbReference type="Proteomes" id="UP000831484">
    <property type="component" value="Plasmid pdjl-6-5"/>
</dbReference>
<accession>A0AB38RNT4</accession>
<proteinExistence type="predicted"/>
<keyword evidence="2" id="KW-1185">Reference proteome</keyword>
<sequence length="48" mass="5442">MPARYETIALVATELTRDVKVDDYGAYSDFDERPRLSAEEVAAIIENH</sequence>
<dbReference type="AlphaFoldDB" id="A0AB38RNT4"/>
<evidence type="ECO:0000313" key="2">
    <source>
        <dbReference type="Proteomes" id="UP000831484"/>
    </source>
</evidence>
<dbReference type="EMBL" id="CP096568">
    <property type="protein sequence ID" value="UPU47012.1"/>
    <property type="molecule type" value="Genomic_DNA"/>
</dbReference>
<gene>
    <name evidence="1" type="ORF">M0639_33580</name>
</gene>
<organism evidence="1 2">
    <name type="scientific">Rhodococcus qingshengii JCM 15477</name>
    <dbReference type="NCBI Taxonomy" id="1303681"/>
    <lineage>
        <taxon>Bacteria</taxon>
        <taxon>Bacillati</taxon>
        <taxon>Actinomycetota</taxon>
        <taxon>Actinomycetes</taxon>
        <taxon>Mycobacteriales</taxon>
        <taxon>Nocardiaceae</taxon>
        <taxon>Rhodococcus</taxon>
        <taxon>Rhodococcus erythropolis group</taxon>
    </lineage>
</organism>
<keyword evidence="1" id="KW-0614">Plasmid</keyword>
<dbReference type="RefSeq" id="WP_159420075.1">
    <property type="nucleotide sequence ID" value="NZ_CP096568.1"/>
</dbReference>
<evidence type="ECO:0000313" key="1">
    <source>
        <dbReference type="EMBL" id="UPU47012.1"/>
    </source>
</evidence>
<reference evidence="2" key="1">
    <citation type="journal article" date="2022" name="Environ. Microbiol.">
        <title>Functional analysis, diversity, and distribution of carbendazim hydrolases MheI and CbmA, responsible for the initial step in carbendazim degradation.</title>
        <authorList>
            <person name="Zhang M."/>
            <person name="Bai X."/>
            <person name="Li Q."/>
            <person name="Zhang L."/>
            <person name="Zhu Q."/>
            <person name="Gao S."/>
            <person name="Ke Z."/>
            <person name="Jiang M."/>
            <person name="Hu J."/>
            <person name="Qiu J."/>
            <person name="Hong Q."/>
        </authorList>
    </citation>
    <scope>NUCLEOTIDE SEQUENCE [LARGE SCALE GENOMIC DNA]</scope>
    <source>
        <strain evidence="2">djl-6</strain>
    </source>
</reference>